<evidence type="ECO:0000256" key="5">
    <source>
        <dbReference type="ARBA" id="ARBA00023002"/>
    </source>
</evidence>
<protein>
    <submittedName>
        <fullName evidence="9">NADH-cytochrome b5 reductase-like</fullName>
    </submittedName>
</protein>
<keyword evidence="10" id="KW-1185">Reference proteome</keyword>
<feature type="binding site" evidence="6">
    <location>
        <position position="152"/>
    </location>
    <ligand>
        <name>FAD</name>
        <dbReference type="ChEBI" id="CHEBI:57692"/>
    </ligand>
</feature>
<evidence type="ECO:0000256" key="2">
    <source>
        <dbReference type="ARBA" id="ARBA00006105"/>
    </source>
</evidence>
<dbReference type="Pfam" id="PF00970">
    <property type="entry name" value="FAD_binding_6"/>
    <property type="match status" value="1"/>
</dbReference>
<dbReference type="Gene3D" id="2.40.30.10">
    <property type="entry name" value="Translation factors"/>
    <property type="match status" value="1"/>
</dbReference>
<dbReference type="InterPro" id="IPR011043">
    <property type="entry name" value="Gal_Oxase/kelch_b-propeller"/>
</dbReference>
<evidence type="ECO:0000256" key="4">
    <source>
        <dbReference type="ARBA" id="ARBA00022827"/>
    </source>
</evidence>
<dbReference type="InterPro" id="IPR017938">
    <property type="entry name" value="Riboflavin_synthase-like_b-brl"/>
</dbReference>
<dbReference type="InterPro" id="IPR008333">
    <property type="entry name" value="Cbr1-like_FAD-bd_dom"/>
</dbReference>
<keyword evidence="4 6" id="KW-0274">FAD</keyword>
<comment type="cofactor">
    <cofactor evidence="1 6">
        <name>FAD</name>
        <dbReference type="ChEBI" id="CHEBI:57692"/>
    </cofactor>
</comment>
<name>A0AAD5U6V9_9FUNG</name>
<dbReference type="InterPro" id="IPR015915">
    <property type="entry name" value="Kelch-typ_b-propeller"/>
</dbReference>
<dbReference type="PROSITE" id="PS51384">
    <property type="entry name" value="FAD_FR"/>
    <property type="match status" value="1"/>
</dbReference>
<keyword evidence="3 6" id="KW-0285">Flavoprotein</keyword>
<keyword evidence="7" id="KW-0812">Transmembrane</keyword>
<dbReference type="GO" id="GO:0016491">
    <property type="term" value="F:oxidoreductase activity"/>
    <property type="evidence" value="ECO:0007669"/>
    <property type="project" value="UniProtKB-KW"/>
</dbReference>
<gene>
    <name evidence="9" type="primary">CYB5RL</name>
    <name evidence="9" type="ORF">HK099_004783</name>
</gene>
<dbReference type="PANTHER" id="PTHR19370">
    <property type="entry name" value="NADH-CYTOCHROME B5 REDUCTASE"/>
    <property type="match status" value="1"/>
</dbReference>
<dbReference type="InterPro" id="IPR017927">
    <property type="entry name" value="FAD-bd_FR_type"/>
</dbReference>
<dbReference type="EMBL" id="JADGJW010000035">
    <property type="protein sequence ID" value="KAJ3226473.1"/>
    <property type="molecule type" value="Genomic_DNA"/>
</dbReference>
<comment type="caution">
    <text evidence="9">The sequence shown here is derived from an EMBL/GenBank/DDBJ whole genome shotgun (WGS) entry which is preliminary data.</text>
</comment>
<evidence type="ECO:0000313" key="9">
    <source>
        <dbReference type="EMBL" id="KAJ3226473.1"/>
    </source>
</evidence>
<dbReference type="SUPFAM" id="SSF63380">
    <property type="entry name" value="Riboflavin synthase domain-like"/>
    <property type="match status" value="1"/>
</dbReference>
<evidence type="ECO:0000259" key="8">
    <source>
        <dbReference type="PROSITE" id="PS51384"/>
    </source>
</evidence>
<dbReference type="InterPro" id="IPR039261">
    <property type="entry name" value="FNR_nucleotide-bd"/>
</dbReference>
<keyword evidence="7" id="KW-1133">Transmembrane helix</keyword>
<dbReference type="SUPFAM" id="SSF52343">
    <property type="entry name" value="Ferredoxin reductase-like, C-terminal NADP-linked domain"/>
    <property type="match status" value="1"/>
</dbReference>
<dbReference type="InterPro" id="IPR001834">
    <property type="entry name" value="CBR-like"/>
</dbReference>
<evidence type="ECO:0000256" key="1">
    <source>
        <dbReference type="ARBA" id="ARBA00001974"/>
    </source>
</evidence>
<evidence type="ECO:0000256" key="3">
    <source>
        <dbReference type="ARBA" id="ARBA00022630"/>
    </source>
</evidence>
<dbReference type="Proteomes" id="UP001211065">
    <property type="component" value="Unassembled WGS sequence"/>
</dbReference>
<proteinExistence type="inferred from homology"/>
<dbReference type="Gene3D" id="3.40.50.80">
    <property type="entry name" value="Nucleotide-binding domain of ferredoxin-NADP reductase (FNR) module"/>
    <property type="match status" value="1"/>
</dbReference>
<dbReference type="AlphaFoldDB" id="A0AAD5U6V9"/>
<comment type="similarity">
    <text evidence="2">Belongs to the flavoprotein pyridine nucleotide cytochrome reductase family.</text>
</comment>
<feature type="transmembrane region" description="Helical" evidence="7">
    <location>
        <begin position="700"/>
        <end position="724"/>
    </location>
</feature>
<evidence type="ECO:0000256" key="7">
    <source>
        <dbReference type="SAM" id="Phobius"/>
    </source>
</evidence>
<accession>A0AAD5U6V9</accession>
<feature type="binding site" evidence="6">
    <location>
        <position position="190"/>
    </location>
    <ligand>
        <name>FAD</name>
        <dbReference type="ChEBI" id="CHEBI:57692"/>
    </ligand>
</feature>
<reference evidence="9" key="1">
    <citation type="submission" date="2020-05" db="EMBL/GenBank/DDBJ databases">
        <title>Phylogenomic resolution of chytrid fungi.</title>
        <authorList>
            <person name="Stajich J.E."/>
            <person name="Amses K."/>
            <person name="Simmons R."/>
            <person name="Seto K."/>
            <person name="Myers J."/>
            <person name="Bonds A."/>
            <person name="Quandt C.A."/>
            <person name="Barry K."/>
            <person name="Liu P."/>
            <person name="Grigoriev I."/>
            <person name="Longcore J.E."/>
            <person name="James T.Y."/>
        </authorList>
    </citation>
    <scope>NUCLEOTIDE SEQUENCE</scope>
    <source>
        <strain evidence="9">JEL0476</strain>
    </source>
</reference>
<keyword evidence="7" id="KW-0472">Membrane</keyword>
<dbReference type="Gene3D" id="2.120.10.80">
    <property type="entry name" value="Kelch-type beta propeller"/>
    <property type="match status" value="1"/>
</dbReference>
<feature type="binding site" evidence="6">
    <location>
        <position position="127"/>
    </location>
    <ligand>
        <name>FAD</name>
        <dbReference type="ChEBI" id="CHEBI:57692"/>
    </ligand>
</feature>
<keyword evidence="5" id="KW-0560">Oxidoreductase</keyword>
<feature type="domain" description="FAD-binding FR-type" evidence="8">
    <location>
        <begin position="65"/>
        <end position="176"/>
    </location>
</feature>
<feature type="binding site" evidence="6">
    <location>
        <position position="144"/>
    </location>
    <ligand>
        <name>FAD</name>
        <dbReference type="ChEBI" id="CHEBI:57692"/>
    </ligand>
</feature>
<organism evidence="9 10">
    <name type="scientific">Clydaea vesicula</name>
    <dbReference type="NCBI Taxonomy" id="447962"/>
    <lineage>
        <taxon>Eukaryota</taxon>
        <taxon>Fungi</taxon>
        <taxon>Fungi incertae sedis</taxon>
        <taxon>Chytridiomycota</taxon>
        <taxon>Chytridiomycota incertae sedis</taxon>
        <taxon>Chytridiomycetes</taxon>
        <taxon>Lobulomycetales</taxon>
        <taxon>Lobulomycetaceae</taxon>
        <taxon>Clydaea</taxon>
    </lineage>
</organism>
<feature type="binding site" evidence="6">
    <location>
        <position position="125"/>
    </location>
    <ligand>
        <name>FAD</name>
        <dbReference type="ChEBI" id="CHEBI:57692"/>
    </ligand>
</feature>
<dbReference type="SUPFAM" id="SSF50965">
    <property type="entry name" value="Galactose oxidase, central domain"/>
    <property type="match status" value="1"/>
</dbReference>
<sequence length="913" mass="104889">MGNILAKNSIKDEKVKQPKFSAQNEQQIPTSTTHQLQLTQNVVKSINSPLEIDDSMILQDLRGGFRFHKFTLVKTETIALGEPTDAYTKVQQLTFALKSPNHYIDFGQPTNYLRVRLPGTKFTCRAYSLTNDLYQKGFFQITIKCYKGGLLSTYLGNLKVGDQVEANKPQQRTLMPSKYVGLLAFGIGITEMIHTIGILLREGRKVRLVYSLRFKREILFKEKLDKYMQDYKDDFDLIYLFSQEDESQEIKDFLGVQKIFFRKRVGEETLQIMFSDWKGTDARFYGIGTFDMVVESYKTLKRLGFLNYLYLNFPSMSLVYSEHKRRYGAYYDYRYRWEVPSLFYFGGDSNYLYNINSFGTIDPKNFTTIPKFTTKNLTEIPYTVVLCNEENVENDFDYLWSAVFPLIVCFLSSKLDNKFYVTSVTTNLTNLLIKSLDVNTFTLSPMIPLQNFPEIVDFQTTFFEDQFFIFGGVDEFNITTINEQLIAVDINSFTFSYFTNENTPPPSRSGGCLVKFSYSYNYELNLILFFGKSLKSQNSSTIFYNDMWKAQINLKSQSVYWTEIQVSRDPEFGLPPKSVYGSCAAFNEPQKSKSFYFGGTLESGILSNDLWELNCYFKECSWKLLSFNNYVNTTNHNETSELIPSPNNNSVIQFYDDIFFIFNGIYSDSKELDINPNSTFKCAEIQGTASSPDYNYDSSIYTILSVLGAIIILSLILGVGYRIVSKTFSLRITFTRKNKKQNSIYSENVFETQIQQQQQSGAEIEMDVIQVTNSTDLTSSSDLSQPNISMPLQESPSYDEVGFNLENQTKNIQDMAAQQTSVNEKNNPIFNIIAPKIAVPQINENYTEPHRPVYQEQQEELIEDAEILLEELTGNNLSTSSNPPTEEFITLVIPRDYEFQNFDENGAVLGPEA</sequence>
<evidence type="ECO:0000313" key="10">
    <source>
        <dbReference type="Proteomes" id="UP001211065"/>
    </source>
</evidence>
<evidence type="ECO:0000256" key="6">
    <source>
        <dbReference type="PIRSR" id="PIRSR601834-1"/>
    </source>
</evidence>